<reference evidence="6" key="1">
    <citation type="submission" date="2021-01" db="EMBL/GenBank/DDBJ databases">
        <title>Draft genome sequence of Nasalis larvatus strain YZ03.</title>
        <authorList>
            <person name="Suzuki-Hashido N."/>
            <person name="Tsuchida S."/>
            <person name="Hayakawa T."/>
        </authorList>
    </citation>
    <scope>NUCLEOTIDE SEQUENCE [LARGE SCALE GENOMIC DNA]</scope>
    <source>
        <strain evidence="6">YZ03</strain>
    </source>
</reference>
<protein>
    <submittedName>
        <fullName evidence="5">Oxidoreductase</fullName>
    </submittedName>
</protein>
<comment type="caution">
    <text evidence="5">The sequence shown here is derived from an EMBL/GenBank/DDBJ whole genome shotgun (WGS) entry which is preliminary data.</text>
</comment>
<dbReference type="SMART" id="SM00822">
    <property type="entry name" value="PKS_KR"/>
    <property type="match status" value="1"/>
</dbReference>
<evidence type="ECO:0000313" key="6">
    <source>
        <dbReference type="Proteomes" id="UP000616547"/>
    </source>
</evidence>
<dbReference type="InterPro" id="IPR020904">
    <property type="entry name" value="Sc_DH/Rdtase_CS"/>
</dbReference>
<dbReference type="EMBL" id="BOCI01000013">
    <property type="protein sequence ID" value="GHW00325.1"/>
    <property type="molecule type" value="Genomic_DNA"/>
</dbReference>
<dbReference type="Proteomes" id="UP000616547">
    <property type="component" value="Unassembled WGS sequence"/>
</dbReference>
<dbReference type="CDD" id="cd05233">
    <property type="entry name" value="SDR_c"/>
    <property type="match status" value="1"/>
</dbReference>
<dbReference type="PRINTS" id="PR00080">
    <property type="entry name" value="SDRFAMILY"/>
</dbReference>
<dbReference type="PRINTS" id="PR00081">
    <property type="entry name" value="GDHRDH"/>
</dbReference>
<organism evidence="5 6">
    <name type="scientific">Lactobacillus nasalidis</name>
    <dbReference type="NCBI Taxonomy" id="2797258"/>
    <lineage>
        <taxon>Bacteria</taxon>
        <taxon>Bacillati</taxon>
        <taxon>Bacillota</taxon>
        <taxon>Bacilli</taxon>
        <taxon>Lactobacillales</taxon>
        <taxon>Lactobacillaceae</taxon>
        <taxon>Lactobacillus</taxon>
    </lineage>
</organism>
<keyword evidence="6" id="KW-1185">Reference proteome</keyword>
<dbReference type="SUPFAM" id="SSF51735">
    <property type="entry name" value="NAD(P)-binding Rossmann-fold domains"/>
    <property type="match status" value="1"/>
</dbReference>
<dbReference type="RefSeq" id="WP_201331163.1">
    <property type="nucleotide sequence ID" value="NZ_BOCG01000302.1"/>
</dbReference>
<sequence length="242" mass="26411">MSVKDKVIIITGASSGIGLATAELLAKDGAKLALAARHVDKLAEFEKYGDQVLVKQTDVAEADQVQELVDQTVAKFGRVDVIFNNAGIMPVSYLSERRINDWQQIMQTNVMGVLNGIAAVLPYMEEQNSGHIITTGSTAAYKVFPKFAVYSASKFAVRALMEGLRFEEREHNIKSTLISPGTTVTNLVNTIPGEADREDERRVQQSASLTAEEVAEVVKQVIDTPDNLAVSEIHVRPVKQLA</sequence>
<dbReference type="PANTHER" id="PTHR43391">
    <property type="entry name" value="RETINOL DEHYDROGENASE-RELATED"/>
    <property type="match status" value="1"/>
</dbReference>
<dbReference type="InterPro" id="IPR002347">
    <property type="entry name" value="SDR_fam"/>
</dbReference>
<name>A0ABQ3W4N1_9LACO</name>
<dbReference type="InterPro" id="IPR036291">
    <property type="entry name" value="NAD(P)-bd_dom_sf"/>
</dbReference>
<dbReference type="PANTHER" id="PTHR43391:SF86">
    <property type="entry name" value="SHORT-CHAIN DEHYDROGENASE_REDUCTASE FAMILY PROTEIN"/>
    <property type="match status" value="1"/>
</dbReference>
<dbReference type="InterPro" id="IPR057326">
    <property type="entry name" value="KR_dom"/>
</dbReference>
<evidence type="ECO:0000259" key="4">
    <source>
        <dbReference type="SMART" id="SM00822"/>
    </source>
</evidence>
<evidence type="ECO:0000256" key="1">
    <source>
        <dbReference type="ARBA" id="ARBA00006484"/>
    </source>
</evidence>
<evidence type="ECO:0000256" key="3">
    <source>
        <dbReference type="RuleBase" id="RU000363"/>
    </source>
</evidence>
<proteinExistence type="inferred from homology"/>
<comment type="similarity">
    <text evidence="1 3">Belongs to the short-chain dehydrogenases/reductases (SDR) family.</text>
</comment>
<accession>A0ABQ3W4N1</accession>
<dbReference type="Pfam" id="PF00106">
    <property type="entry name" value="adh_short"/>
    <property type="match status" value="1"/>
</dbReference>
<evidence type="ECO:0000256" key="2">
    <source>
        <dbReference type="ARBA" id="ARBA00023002"/>
    </source>
</evidence>
<dbReference type="PROSITE" id="PS00061">
    <property type="entry name" value="ADH_SHORT"/>
    <property type="match status" value="1"/>
</dbReference>
<feature type="domain" description="Ketoreductase" evidence="4">
    <location>
        <begin position="6"/>
        <end position="169"/>
    </location>
</feature>
<dbReference type="Gene3D" id="3.40.50.720">
    <property type="entry name" value="NAD(P)-binding Rossmann-like Domain"/>
    <property type="match status" value="1"/>
</dbReference>
<evidence type="ECO:0000313" key="5">
    <source>
        <dbReference type="EMBL" id="GHW00325.1"/>
    </source>
</evidence>
<gene>
    <name evidence="5" type="ORF">lacNasYZ03_00120</name>
</gene>
<keyword evidence="2" id="KW-0560">Oxidoreductase</keyword>